<sequence>MTYNINYRGGAAYGDQFPDDAPVLVRYPLPGADPMDRSTWAWLPGSILSQCGPDEWSVLVEVPAPAIPDPSVSNSDAPENMLYPTCFRDASELRPATAAEWERACAEVDCG</sequence>
<dbReference type="AlphaFoldDB" id="A0A5M3Y2D0"/>
<dbReference type="OrthoDB" id="3395242at2"/>
<accession>A0A5M3Y2D0</accession>
<dbReference type="EMBL" id="BLAF01000134">
    <property type="protein sequence ID" value="GES27464.1"/>
    <property type="molecule type" value="Genomic_DNA"/>
</dbReference>
<comment type="caution">
    <text evidence="1">The sequence shown here is derived from an EMBL/GenBank/DDBJ whole genome shotgun (WGS) entry which is preliminary data.</text>
</comment>
<protein>
    <submittedName>
        <fullName evidence="1">Uncharacterized protein</fullName>
    </submittedName>
</protein>
<evidence type="ECO:0000313" key="1">
    <source>
        <dbReference type="EMBL" id="GES27464.1"/>
    </source>
</evidence>
<evidence type="ECO:0000313" key="2">
    <source>
        <dbReference type="Proteomes" id="UP000377595"/>
    </source>
</evidence>
<keyword evidence="2" id="KW-1185">Reference proteome</keyword>
<dbReference type="Proteomes" id="UP000377595">
    <property type="component" value="Unassembled WGS sequence"/>
</dbReference>
<gene>
    <name evidence="1" type="ORF">Aple_103640</name>
</gene>
<reference evidence="1 2" key="1">
    <citation type="submission" date="2019-10" db="EMBL/GenBank/DDBJ databases">
        <title>Whole genome shotgun sequence of Acrocarpospora pleiomorpha NBRC 16267.</title>
        <authorList>
            <person name="Ichikawa N."/>
            <person name="Kimura A."/>
            <person name="Kitahashi Y."/>
            <person name="Komaki H."/>
            <person name="Oguchi A."/>
        </authorList>
    </citation>
    <scope>NUCLEOTIDE SEQUENCE [LARGE SCALE GENOMIC DNA]</scope>
    <source>
        <strain evidence="1 2">NBRC 16267</strain>
    </source>
</reference>
<proteinExistence type="predicted"/>
<name>A0A5M3Y2D0_9ACTN</name>
<organism evidence="1 2">
    <name type="scientific">Acrocarpospora pleiomorpha</name>
    <dbReference type="NCBI Taxonomy" id="90975"/>
    <lineage>
        <taxon>Bacteria</taxon>
        <taxon>Bacillati</taxon>
        <taxon>Actinomycetota</taxon>
        <taxon>Actinomycetes</taxon>
        <taxon>Streptosporangiales</taxon>
        <taxon>Streptosporangiaceae</taxon>
        <taxon>Acrocarpospora</taxon>
    </lineage>
</organism>
<dbReference type="RefSeq" id="WP_155352118.1">
    <property type="nucleotide sequence ID" value="NZ_BAAAHM010000074.1"/>
</dbReference>